<reference evidence="1" key="1">
    <citation type="submission" date="2022-08" db="EMBL/GenBank/DDBJ databases">
        <title>Genome Sequence of Fusarium decemcellulare.</title>
        <authorList>
            <person name="Buettner E."/>
        </authorList>
    </citation>
    <scope>NUCLEOTIDE SEQUENCE</scope>
    <source>
        <strain evidence="1">Babe19</strain>
    </source>
</reference>
<evidence type="ECO:0000313" key="1">
    <source>
        <dbReference type="EMBL" id="KAJ3516052.1"/>
    </source>
</evidence>
<name>A0ACC1RH58_9HYPO</name>
<evidence type="ECO:0000313" key="2">
    <source>
        <dbReference type="Proteomes" id="UP001148629"/>
    </source>
</evidence>
<keyword evidence="2" id="KW-1185">Reference proteome</keyword>
<organism evidence="1 2">
    <name type="scientific">Fusarium decemcellulare</name>
    <dbReference type="NCBI Taxonomy" id="57161"/>
    <lineage>
        <taxon>Eukaryota</taxon>
        <taxon>Fungi</taxon>
        <taxon>Dikarya</taxon>
        <taxon>Ascomycota</taxon>
        <taxon>Pezizomycotina</taxon>
        <taxon>Sordariomycetes</taxon>
        <taxon>Hypocreomycetidae</taxon>
        <taxon>Hypocreales</taxon>
        <taxon>Nectriaceae</taxon>
        <taxon>Fusarium</taxon>
        <taxon>Fusarium decemcellulare species complex</taxon>
    </lineage>
</organism>
<protein>
    <submittedName>
        <fullName evidence="1">Uncharacterized protein</fullName>
    </submittedName>
</protein>
<comment type="caution">
    <text evidence="1">The sequence shown here is derived from an EMBL/GenBank/DDBJ whole genome shotgun (WGS) entry which is preliminary data.</text>
</comment>
<dbReference type="EMBL" id="JANRMS010003704">
    <property type="protein sequence ID" value="KAJ3516052.1"/>
    <property type="molecule type" value="Genomic_DNA"/>
</dbReference>
<proteinExistence type="predicted"/>
<dbReference type="Proteomes" id="UP001148629">
    <property type="component" value="Unassembled WGS sequence"/>
</dbReference>
<sequence>MEDETQLLPPTGIEPISRPDSASTTASTSLPQLPGISALAAANAATASPPQLRASAAPSPAMYASASPAATSGGSGSSLVSLETNSYVILSAPLIRNRTPGPPKQRPTVGMSPEQTNAAEGTTDCRCIAWSHS</sequence>
<gene>
    <name evidence="1" type="ORF">NM208_g14897</name>
</gene>
<accession>A0ACC1RH58</accession>